<dbReference type="OMA" id="KERNTDN"/>
<proteinExistence type="predicted"/>
<dbReference type="OrthoDB" id="4013630at2759"/>
<feature type="transmembrane region" description="Helical" evidence="1">
    <location>
        <begin position="32"/>
        <end position="53"/>
    </location>
</feature>
<keyword evidence="3" id="KW-1185">Reference proteome</keyword>
<protein>
    <submittedName>
        <fullName evidence="2">Uncharacterized protein</fullName>
    </submittedName>
</protein>
<sequence>MSFITILIFSTTFIPENMLLNSTSSIFGSVKFDYVFIALTVTYLVDAITKFAFISDFPTILVQGIWTYNAVIIAIAMWFMIYSKDTLVNILTIMENGIDKQDTSFMTSVIISNLNQLEQDYKICSQGTLTMQKCLSERNMDNLQTTFQIAKIMAINCWSILSLFCFVLTPSIIFFIYKRRELLEEDKVLDEKEVMVDVQRLPILAAKCLSRGTISSILAKVNIEFGERYKCRQSQFQESIILKEVPDHLMEQHPIDIIYFLEWKRG</sequence>
<reference evidence="2 3" key="1">
    <citation type="submission" date="2013-02" db="EMBL/GenBank/DDBJ databases">
        <title>Genome sequence of Candida maltosa Xu316, a potential industrial strain for xylitol and ethanol production.</title>
        <authorList>
            <person name="Yu J."/>
            <person name="Wang Q."/>
            <person name="Geng X."/>
            <person name="Bao W."/>
            <person name="He P."/>
            <person name="Cai J."/>
        </authorList>
    </citation>
    <scope>NUCLEOTIDE SEQUENCE [LARGE SCALE GENOMIC DNA]</scope>
    <source>
        <strain evidence="3">Xu316</strain>
    </source>
</reference>
<gene>
    <name evidence="2" type="ORF">G210_0038</name>
</gene>
<keyword evidence="1" id="KW-0812">Transmembrane</keyword>
<keyword evidence="1" id="KW-1133">Transmembrane helix</keyword>
<keyword evidence="1" id="KW-0472">Membrane</keyword>
<feature type="transmembrane region" description="Helical" evidence="1">
    <location>
        <begin position="152"/>
        <end position="177"/>
    </location>
</feature>
<dbReference type="HOGENOM" id="CLU_1045851_0_0_1"/>
<dbReference type="AlphaFoldDB" id="M3K6N4"/>
<dbReference type="Proteomes" id="UP000011777">
    <property type="component" value="Unassembled WGS sequence"/>
</dbReference>
<organism evidence="2 3">
    <name type="scientific">Candida maltosa (strain Xu316)</name>
    <name type="common">Yeast</name>
    <dbReference type="NCBI Taxonomy" id="1245528"/>
    <lineage>
        <taxon>Eukaryota</taxon>
        <taxon>Fungi</taxon>
        <taxon>Dikarya</taxon>
        <taxon>Ascomycota</taxon>
        <taxon>Saccharomycotina</taxon>
        <taxon>Pichiomycetes</taxon>
        <taxon>Debaryomycetaceae</taxon>
        <taxon>Candida/Lodderomyces clade</taxon>
        <taxon>Candida</taxon>
    </lineage>
</organism>
<accession>M3K6N4</accession>
<name>M3K6N4_CANMX</name>
<evidence type="ECO:0000256" key="1">
    <source>
        <dbReference type="SAM" id="Phobius"/>
    </source>
</evidence>
<evidence type="ECO:0000313" key="2">
    <source>
        <dbReference type="EMBL" id="EMG50900.1"/>
    </source>
</evidence>
<evidence type="ECO:0000313" key="3">
    <source>
        <dbReference type="Proteomes" id="UP000011777"/>
    </source>
</evidence>
<dbReference type="EMBL" id="AOGT01000090">
    <property type="protein sequence ID" value="EMG50900.1"/>
    <property type="molecule type" value="Genomic_DNA"/>
</dbReference>
<comment type="caution">
    <text evidence="2">The sequence shown here is derived from an EMBL/GenBank/DDBJ whole genome shotgun (WGS) entry which is preliminary data.</text>
</comment>
<feature type="transmembrane region" description="Helical" evidence="1">
    <location>
        <begin position="60"/>
        <end position="81"/>
    </location>
</feature>